<dbReference type="Proteomes" id="UP000829708">
    <property type="component" value="Chromosome"/>
</dbReference>
<dbReference type="InterPro" id="IPR036597">
    <property type="entry name" value="Fido-like_dom_sf"/>
</dbReference>
<dbReference type="RefSeq" id="WP_244772925.1">
    <property type="nucleotide sequence ID" value="NZ_CP094929.1"/>
</dbReference>
<gene>
    <name evidence="2" type="ORF">MUG09_01835</name>
</gene>
<proteinExistence type="predicted"/>
<accession>A0ABY4DB65</accession>
<organism evidence="2 3">
    <name type="scientific">Sphaerochaeta associata</name>
    <dbReference type="NCBI Taxonomy" id="1129264"/>
    <lineage>
        <taxon>Bacteria</taxon>
        <taxon>Pseudomonadati</taxon>
        <taxon>Spirochaetota</taxon>
        <taxon>Spirochaetia</taxon>
        <taxon>Spirochaetales</taxon>
        <taxon>Sphaerochaetaceae</taxon>
        <taxon>Sphaerochaeta</taxon>
    </lineage>
</organism>
<dbReference type="InterPro" id="IPR003812">
    <property type="entry name" value="Fido"/>
</dbReference>
<dbReference type="EMBL" id="CP094929">
    <property type="protein sequence ID" value="UOM51512.1"/>
    <property type="molecule type" value="Genomic_DNA"/>
</dbReference>
<dbReference type="Pfam" id="PF02661">
    <property type="entry name" value="Fic"/>
    <property type="match status" value="1"/>
</dbReference>
<evidence type="ECO:0000313" key="3">
    <source>
        <dbReference type="Proteomes" id="UP000829708"/>
    </source>
</evidence>
<dbReference type="Gene3D" id="1.10.3290.10">
    <property type="entry name" value="Fido-like domain"/>
    <property type="match status" value="1"/>
</dbReference>
<dbReference type="PROSITE" id="PS51459">
    <property type="entry name" value="FIDO"/>
    <property type="match status" value="1"/>
</dbReference>
<name>A0ABY4DB65_9SPIR</name>
<dbReference type="InterPro" id="IPR025230">
    <property type="entry name" value="DUF4172"/>
</dbReference>
<reference evidence="3" key="1">
    <citation type="journal article" date="2024" name="J Bioinform Genom">
        <title>Complete genome sequence of the type strain bacterium Sphaerochaeta associata GLS2t (VKM B-2742)t.</title>
        <authorList>
            <person name="Troshina O.Y."/>
            <person name="Tepeeva A.N."/>
            <person name="Arzamasceva V.O."/>
            <person name="Whitman W.B."/>
            <person name="Varghese N."/>
            <person name="Shapiro N."/>
            <person name="Woyke T."/>
            <person name="Kripides N.C."/>
            <person name="Vasilenko O.V."/>
        </authorList>
    </citation>
    <scope>NUCLEOTIDE SEQUENCE [LARGE SCALE GENOMIC DNA]</scope>
    <source>
        <strain evidence="3">GLS2T</strain>
    </source>
</reference>
<dbReference type="SUPFAM" id="SSF140931">
    <property type="entry name" value="Fic-like"/>
    <property type="match status" value="1"/>
</dbReference>
<dbReference type="InterPro" id="IPR040198">
    <property type="entry name" value="Fido_containing"/>
</dbReference>
<protein>
    <submittedName>
        <fullName evidence="2">DUF4172 domain-containing protein</fullName>
    </submittedName>
</protein>
<sequence length="371" mass="42228">MHTIWENPDWPCYVFDEQVVARSYDAYLIQKQVTDIVFGFLDSDMRMRMHAQSLSEEIQSSLEIEGESIAYESVFSSICKKLDVHLEQSAKSDRYAESIASLALDATDNLETMTETRIMGWHSLLFSSLAGLKPKRIGEYRDAPVYISRGNGKDSQIIYEGLPAVRIEEEMGRLVDFINEDNEQRPLVKSAIVSLWFLCIHPFEDGNGRISRALSDYVISKGFGVTHRVYSMSSLILKHRNAYYQLLNAISGQAQSLDLTQWITWNINIAVQAKQQAIRVYEKRVRLTHFMKQLDPSVFNSRQFSMLFKLADGTFEGKLTTDKWAKMNKCSPAAATRDIQHLLQEGLLVPSGDTGPKTGYFLNPAVMERVL</sequence>
<dbReference type="PANTHER" id="PTHR13504:SF33">
    <property type="entry name" value="FIC FAMILY PROTEIN"/>
    <property type="match status" value="1"/>
</dbReference>
<keyword evidence="3" id="KW-1185">Reference proteome</keyword>
<evidence type="ECO:0000259" key="1">
    <source>
        <dbReference type="PROSITE" id="PS51459"/>
    </source>
</evidence>
<evidence type="ECO:0000313" key="2">
    <source>
        <dbReference type="EMBL" id="UOM51512.1"/>
    </source>
</evidence>
<feature type="domain" description="Fido" evidence="1">
    <location>
        <begin position="113"/>
        <end position="265"/>
    </location>
</feature>
<dbReference type="Pfam" id="PF13776">
    <property type="entry name" value="DUF4172"/>
    <property type="match status" value="1"/>
</dbReference>
<dbReference type="PANTHER" id="PTHR13504">
    <property type="entry name" value="FIDO DOMAIN-CONTAINING PROTEIN DDB_G0283145"/>
    <property type="match status" value="1"/>
</dbReference>